<protein>
    <submittedName>
        <fullName evidence="2">Uncharacterized protein</fullName>
    </submittedName>
</protein>
<organism evidence="2 5">
    <name type="scientific">Morella rubra</name>
    <name type="common">Chinese bayberry</name>
    <dbReference type="NCBI Taxonomy" id="262757"/>
    <lineage>
        <taxon>Eukaryota</taxon>
        <taxon>Viridiplantae</taxon>
        <taxon>Streptophyta</taxon>
        <taxon>Embryophyta</taxon>
        <taxon>Tracheophyta</taxon>
        <taxon>Spermatophyta</taxon>
        <taxon>Magnoliopsida</taxon>
        <taxon>eudicotyledons</taxon>
        <taxon>Gunneridae</taxon>
        <taxon>Pentapetalae</taxon>
        <taxon>rosids</taxon>
        <taxon>fabids</taxon>
        <taxon>Fagales</taxon>
        <taxon>Myricaceae</taxon>
        <taxon>Morella</taxon>
    </lineage>
</organism>
<proteinExistence type="predicted"/>
<dbReference type="EMBL" id="RXIC02000024">
    <property type="protein sequence ID" value="KAB1211179.1"/>
    <property type="molecule type" value="Genomic_DNA"/>
</dbReference>
<dbReference type="EMBL" id="RXIC02000024">
    <property type="protein sequence ID" value="KAB1211182.1"/>
    <property type="molecule type" value="Genomic_DNA"/>
</dbReference>
<keyword evidence="5" id="KW-1185">Reference proteome</keyword>
<reference evidence="2 5" key="2">
    <citation type="journal article" date="2019" name="Plant Biotechnol. J.">
        <title>The red bayberry genome and genetic basis of sex determination.</title>
        <authorList>
            <person name="Jia H.M."/>
            <person name="Jia H.J."/>
            <person name="Cai Q.L."/>
            <person name="Wang Y."/>
            <person name="Zhao H.B."/>
            <person name="Yang W.F."/>
            <person name="Wang G.Y."/>
            <person name="Li Y.H."/>
            <person name="Zhan D.L."/>
            <person name="Shen Y.T."/>
            <person name="Niu Q.F."/>
            <person name="Chang L."/>
            <person name="Qiu J."/>
            <person name="Zhao L."/>
            <person name="Xie H.B."/>
            <person name="Fu W.Y."/>
            <person name="Jin J."/>
            <person name="Li X.W."/>
            <person name="Jiao Y."/>
            <person name="Zhou C.C."/>
            <person name="Tu T."/>
            <person name="Chai C.Y."/>
            <person name="Gao J.L."/>
            <person name="Fan L.J."/>
            <person name="van de Weg E."/>
            <person name="Wang J.Y."/>
            <person name="Gao Z.S."/>
        </authorList>
    </citation>
    <scope>NUCLEOTIDE SEQUENCE [LARGE SCALE GENOMIC DNA]</scope>
    <source>
        <tissue evidence="2">Leaves</tissue>
    </source>
</reference>
<evidence type="ECO:0000313" key="4">
    <source>
        <dbReference type="EMBL" id="KAB1211182.1"/>
    </source>
</evidence>
<dbReference type="Proteomes" id="UP000516437">
    <property type="component" value="Chromosome 6"/>
</dbReference>
<feature type="compositionally biased region" description="Polar residues" evidence="1">
    <location>
        <begin position="18"/>
        <end position="30"/>
    </location>
</feature>
<evidence type="ECO:0000313" key="3">
    <source>
        <dbReference type="EMBL" id="KAB1211179.1"/>
    </source>
</evidence>
<evidence type="ECO:0000313" key="5">
    <source>
        <dbReference type="Proteomes" id="UP000516437"/>
    </source>
</evidence>
<reference evidence="2" key="3">
    <citation type="submission" date="2019-09" db="EMBL/GenBank/DDBJ databases">
        <authorList>
            <person name="Gao Z."/>
        </authorList>
    </citation>
    <scope>NUCLEOTIDE SEQUENCE</scope>
    <source>
        <tissue evidence="2">Leaves</tissue>
    </source>
</reference>
<evidence type="ECO:0000256" key="1">
    <source>
        <dbReference type="SAM" id="MobiDB-lite"/>
    </source>
</evidence>
<name>A0A6A1VAR5_9ROSI</name>
<reference evidence="2" key="1">
    <citation type="submission" date="2018-07" db="EMBL/GenBank/DDBJ databases">
        <authorList>
            <person name="Gao Z.-S."/>
            <person name="Jia H.-M."/>
            <person name="Jia H.-J."/>
            <person name="Cai Q.-L."/>
            <person name="Wang Y."/>
            <person name="Zhao H.-B."/>
        </authorList>
    </citation>
    <scope>NUCLEOTIDE SEQUENCE</scope>
    <source>
        <tissue evidence="2">Leaves</tissue>
    </source>
</reference>
<comment type="caution">
    <text evidence="2">The sequence shown here is derived from an EMBL/GenBank/DDBJ whole genome shotgun (WGS) entry which is preliminary data.</text>
</comment>
<accession>A0A6A1VAR5</accession>
<dbReference type="AlphaFoldDB" id="A0A6A1VAR5"/>
<feature type="region of interest" description="Disordered" evidence="1">
    <location>
        <begin position="1"/>
        <end position="30"/>
    </location>
</feature>
<sequence>MATPPLQGPIRPHPARLTNRSSRQQKVQAQRVSEHLHIMDLSFFVCVPEYSSSRNADQDAEADDDYRSSYLRRTKNKTKNYGCWNLCPSHSSSFYSCFPNLCQTDLSNSANSIRNQSCCAMSGLA</sequence>
<dbReference type="EMBL" id="RXIC02000024">
    <property type="protein sequence ID" value="KAB1209833.1"/>
    <property type="molecule type" value="Genomic_DNA"/>
</dbReference>
<gene>
    <name evidence="4" type="ORF">CJ030_MR6G021628</name>
    <name evidence="3" type="ORF">CJ030_MR6G021631</name>
    <name evidence="2" type="ORF">CJ030_MR6G026878</name>
</gene>
<evidence type="ECO:0000313" key="2">
    <source>
        <dbReference type="EMBL" id="KAB1209833.1"/>
    </source>
</evidence>